<dbReference type="PANTHER" id="PTHR36582:SF2">
    <property type="entry name" value="ANTITOXIN PARD"/>
    <property type="match status" value="1"/>
</dbReference>
<dbReference type="RefSeq" id="WP_094487437.1">
    <property type="nucleotide sequence ID" value="NZ_NOXX01000225.1"/>
</dbReference>
<dbReference type="AlphaFoldDB" id="A0A255ZF81"/>
<name>A0A255ZF81_9FLAO</name>
<dbReference type="InterPro" id="IPR038296">
    <property type="entry name" value="ParD_sf"/>
</dbReference>
<dbReference type="Gene3D" id="6.10.10.120">
    <property type="entry name" value="Antitoxin ParD1-like"/>
    <property type="match status" value="1"/>
</dbReference>
<gene>
    <name evidence="3" type="ORF">CHX27_14295</name>
</gene>
<dbReference type="InterPro" id="IPR010985">
    <property type="entry name" value="Ribbon_hlx_hlx"/>
</dbReference>
<proteinExistence type="inferred from homology"/>
<dbReference type="EMBL" id="NOXX01000225">
    <property type="protein sequence ID" value="OYQ39564.1"/>
    <property type="molecule type" value="Genomic_DNA"/>
</dbReference>
<dbReference type="OrthoDB" id="9815501at2"/>
<dbReference type="GO" id="GO:0006355">
    <property type="term" value="P:regulation of DNA-templated transcription"/>
    <property type="evidence" value="ECO:0007669"/>
    <property type="project" value="InterPro"/>
</dbReference>
<comment type="similarity">
    <text evidence="1">Belongs to the ParD antitoxin family.</text>
</comment>
<organism evidence="3 4">
    <name type="scientific">Flavobacterium aurantiibacter</name>
    <dbReference type="NCBI Taxonomy" id="2023067"/>
    <lineage>
        <taxon>Bacteria</taxon>
        <taxon>Pseudomonadati</taxon>
        <taxon>Bacteroidota</taxon>
        <taxon>Flavobacteriia</taxon>
        <taxon>Flavobacteriales</taxon>
        <taxon>Flavobacteriaceae</taxon>
        <taxon>Flavobacterium</taxon>
    </lineage>
</organism>
<evidence type="ECO:0000313" key="4">
    <source>
        <dbReference type="Proteomes" id="UP000216035"/>
    </source>
</evidence>
<sequence>MAKNTSILLGDHFNNFINEEVASGRYSSASDVVRSALRLLEIEEQKIKWLRNELEIGEKSGFVENYDPKKHLEELKKRHS</sequence>
<evidence type="ECO:0000256" key="1">
    <source>
        <dbReference type="ARBA" id="ARBA00008580"/>
    </source>
</evidence>
<evidence type="ECO:0000313" key="3">
    <source>
        <dbReference type="EMBL" id="OYQ39564.1"/>
    </source>
</evidence>
<comment type="caution">
    <text evidence="3">The sequence shown here is derived from an EMBL/GenBank/DDBJ whole genome shotgun (WGS) entry which is preliminary data.</text>
</comment>
<reference evidence="3 4" key="1">
    <citation type="submission" date="2017-07" db="EMBL/GenBank/DDBJ databases">
        <title>Flavobacterium cyanobacteriorum sp. nov., isolated from cyanobacterial aggregates in a eutrophic lake.</title>
        <authorList>
            <person name="Cai H."/>
        </authorList>
    </citation>
    <scope>NUCLEOTIDE SEQUENCE [LARGE SCALE GENOMIC DNA]</scope>
    <source>
        <strain evidence="3 4">TH167</strain>
    </source>
</reference>
<keyword evidence="2" id="KW-1277">Toxin-antitoxin system</keyword>
<dbReference type="Proteomes" id="UP000216035">
    <property type="component" value="Unassembled WGS sequence"/>
</dbReference>
<dbReference type="NCBIfam" id="TIGR02606">
    <property type="entry name" value="antidote_CC2985"/>
    <property type="match status" value="1"/>
</dbReference>
<evidence type="ECO:0000256" key="2">
    <source>
        <dbReference type="ARBA" id="ARBA00022649"/>
    </source>
</evidence>
<dbReference type="InterPro" id="IPR022789">
    <property type="entry name" value="ParD"/>
</dbReference>
<keyword evidence="4" id="KW-1185">Reference proteome</keyword>
<protein>
    <submittedName>
        <fullName evidence="3">Antitoxin</fullName>
    </submittedName>
</protein>
<dbReference type="Pfam" id="PF03693">
    <property type="entry name" value="ParD_antitoxin"/>
    <property type="match status" value="1"/>
</dbReference>
<dbReference type="SUPFAM" id="SSF47598">
    <property type="entry name" value="Ribbon-helix-helix"/>
    <property type="match status" value="1"/>
</dbReference>
<accession>A0A255ZF81</accession>
<dbReference type="PANTHER" id="PTHR36582">
    <property type="entry name" value="ANTITOXIN PARD"/>
    <property type="match status" value="1"/>
</dbReference>